<sequence>MDAPRIALIGGTGFIGSTVAEYLTRQGALLTVVSRRPDSHPALSVLPGVSVVAADVYDEGSLTRLLAGHDAVVNLVGILHGRRRDFERAHVTLPETLTRAMRAAGVRRLVHVSALGSDAHAPSDYQQTKALGERVVEQSGLSWTILRPSVVFGRGDSFLNLFASLCRHLPLLPLSGAATRFAPVWVEDVARAIAACLERPATVGEVLELAGPNSYTLAELVRYVGEVTGHPRTVIPLPAALAMLQASVMECLPGPTLISRDNVRSLQVDNVSLAPFPADLLGFTPSALEAVVPGYLGKDSHAARLNRYRAS</sequence>
<dbReference type="InterPro" id="IPR016040">
    <property type="entry name" value="NAD(P)-bd_dom"/>
</dbReference>
<dbReference type="InterPro" id="IPR036291">
    <property type="entry name" value="NAD(P)-bd_dom_sf"/>
</dbReference>
<dbReference type="PANTHER" id="PTHR12126">
    <property type="entry name" value="NADH-UBIQUINONE OXIDOREDUCTASE 39 KDA SUBUNIT-RELATED"/>
    <property type="match status" value="1"/>
</dbReference>
<dbReference type="PANTHER" id="PTHR12126:SF11">
    <property type="entry name" value="NADH DEHYDROGENASE [UBIQUINONE] 1 ALPHA SUBCOMPLEX SUBUNIT 9, MITOCHONDRIAL"/>
    <property type="match status" value="1"/>
</dbReference>
<name>A0A4T0UVL7_9NEIS</name>
<protein>
    <submittedName>
        <fullName evidence="2">Complex I NDUFA9 subunit family protein</fullName>
    </submittedName>
</protein>
<dbReference type="Pfam" id="PF13460">
    <property type="entry name" value="NAD_binding_10"/>
    <property type="match status" value="1"/>
</dbReference>
<evidence type="ECO:0000313" key="2">
    <source>
        <dbReference type="EMBL" id="TIC83119.1"/>
    </source>
</evidence>
<dbReference type="EMBL" id="STGJ01000008">
    <property type="protein sequence ID" value="TIC83119.1"/>
    <property type="molecule type" value="Genomic_DNA"/>
</dbReference>
<dbReference type="CDD" id="cd05271">
    <property type="entry name" value="NDUFA9_like_SDR_a"/>
    <property type="match status" value="1"/>
</dbReference>
<proteinExistence type="predicted"/>
<organism evidence="2 3">
    <name type="scientific">Crenobacter intestini</name>
    <dbReference type="NCBI Taxonomy" id="2563443"/>
    <lineage>
        <taxon>Bacteria</taxon>
        <taxon>Pseudomonadati</taxon>
        <taxon>Pseudomonadota</taxon>
        <taxon>Betaproteobacteria</taxon>
        <taxon>Neisseriales</taxon>
        <taxon>Neisseriaceae</taxon>
        <taxon>Crenobacter</taxon>
    </lineage>
</organism>
<accession>A0A4T0UVL7</accession>
<dbReference type="GO" id="GO:0044877">
    <property type="term" value="F:protein-containing complex binding"/>
    <property type="evidence" value="ECO:0007669"/>
    <property type="project" value="TreeGrafter"/>
</dbReference>
<keyword evidence="3" id="KW-1185">Reference proteome</keyword>
<evidence type="ECO:0000313" key="3">
    <source>
        <dbReference type="Proteomes" id="UP000308891"/>
    </source>
</evidence>
<dbReference type="OrthoDB" id="5292533at2"/>
<evidence type="ECO:0000259" key="1">
    <source>
        <dbReference type="Pfam" id="PF13460"/>
    </source>
</evidence>
<feature type="domain" description="NAD(P)-binding" evidence="1">
    <location>
        <begin position="10"/>
        <end position="150"/>
    </location>
</feature>
<dbReference type="Gene3D" id="3.40.50.720">
    <property type="entry name" value="NAD(P)-binding Rossmann-like Domain"/>
    <property type="match status" value="1"/>
</dbReference>
<dbReference type="AlphaFoldDB" id="A0A4T0UVL7"/>
<dbReference type="InterPro" id="IPR051207">
    <property type="entry name" value="ComplexI_NDUFA9_subunit"/>
</dbReference>
<dbReference type="Proteomes" id="UP000308891">
    <property type="component" value="Unassembled WGS sequence"/>
</dbReference>
<comment type="caution">
    <text evidence="2">The sequence shown here is derived from an EMBL/GenBank/DDBJ whole genome shotgun (WGS) entry which is preliminary data.</text>
</comment>
<dbReference type="SUPFAM" id="SSF51735">
    <property type="entry name" value="NAD(P)-binding Rossmann-fold domains"/>
    <property type="match status" value="1"/>
</dbReference>
<gene>
    <name evidence="2" type="ORF">E5K04_08475</name>
</gene>
<dbReference type="RefSeq" id="WP_136552983.1">
    <property type="nucleotide sequence ID" value="NZ_STGJ01000008.1"/>
</dbReference>
<reference evidence="2 3" key="1">
    <citation type="submission" date="2019-04" db="EMBL/GenBank/DDBJ databases">
        <title>Crenobacter sp. nov.</title>
        <authorList>
            <person name="Shi S."/>
        </authorList>
    </citation>
    <scope>NUCLEOTIDE SEQUENCE [LARGE SCALE GENOMIC DNA]</scope>
    <source>
        <strain evidence="2 3">GY 70310</strain>
    </source>
</reference>